<dbReference type="NCBIfam" id="TIGR00121">
    <property type="entry name" value="birA_ligase"/>
    <property type="match status" value="1"/>
</dbReference>
<evidence type="ECO:0000313" key="4">
    <source>
        <dbReference type="EMBL" id="MDQ0359738.1"/>
    </source>
</evidence>
<dbReference type="InterPro" id="IPR045864">
    <property type="entry name" value="aa-tRNA-synth_II/BPL/LPL"/>
</dbReference>
<sequence length="318" mass="36275">MKSKILQILNEHCDTYISGEEISSMLKVSRMTISKQIRKLIEQGYQIESSTKKGYRFSSNNDVLIKEQITDNLQPFFYDIEIMESVSSTNDYLKTLAFDKQEGYVCVADYQEKGKGRNGRSFYSPKQKGIYMSFLLKPTLSVYESLKITACVSVALWEAIKKNYQIDSKIKWVNDIFIEEKKIGGILCEASLEMNTASMDYMVVGIGVNVHKQIFAKDLASVAGSIEEFSDKIISRNQIIKDILNGFYKYYNEIDKNTFLPAYKEHSSVLHKDIMVYERNNSYPAKVLDIDTNASLIIEKEDGSTSTINSGEVSIRKI</sequence>
<dbReference type="SUPFAM" id="SSF46785">
    <property type="entry name" value="Winged helix' DNA-binding domain"/>
    <property type="match status" value="1"/>
</dbReference>
<comment type="catalytic activity">
    <reaction evidence="2">
        <text>biotin + L-lysyl-[protein] + ATP = N(6)-biotinyl-L-lysyl-[protein] + AMP + diphosphate + H(+)</text>
        <dbReference type="Rhea" id="RHEA:11756"/>
        <dbReference type="Rhea" id="RHEA-COMP:9752"/>
        <dbReference type="Rhea" id="RHEA-COMP:10505"/>
        <dbReference type="ChEBI" id="CHEBI:15378"/>
        <dbReference type="ChEBI" id="CHEBI:29969"/>
        <dbReference type="ChEBI" id="CHEBI:30616"/>
        <dbReference type="ChEBI" id="CHEBI:33019"/>
        <dbReference type="ChEBI" id="CHEBI:57586"/>
        <dbReference type="ChEBI" id="CHEBI:83144"/>
        <dbReference type="ChEBI" id="CHEBI:456215"/>
        <dbReference type="EC" id="6.3.4.15"/>
    </reaction>
</comment>
<dbReference type="CDD" id="cd00090">
    <property type="entry name" value="HTH_ARSR"/>
    <property type="match status" value="1"/>
</dbReference>
<keyword evidence="2" id="KW-0238">DNA-binding</keyword>
<feature type="DNA-binding region" description="H-T-H motif" evidence="2">
    <location>
        <begin position="19"/>
        <end position="38"/>
    </location>
</feature>
<comment type="caution">
    <text evidence="2">Lacks conserved residue(s) required for the propagation of feature annotation.</text>
</comment>
<feature type="binding site" evidence="2">
    <location>
        <position position="111"/>
    </location>
    <ligand>
        <name>biotin</name>
        <dbReference type="ChEBI" id="CHEBI:57586"/>
    </ligand>
</feature>
<dbReference type="HAMAP" id="MF_00978">
    <property type="entry name" value="Bifunct_BirA"/>
    <property type="match status" value="1"/>
</dbReference>
<evidence type="ECO:0000256" key="1">
    <source>
        <dbReference type="ARBA" id="ARBA00022598"/>
    </source>
</evidence>
<comment type="function">
    <text evidence="2">Acts both as a biotin--[acetyl-CoA-carboxylase] ligase and a repressor.</text>
</comment>
<keyword evidence="2" id="KW-0678">Repressor</keyword>
<name>A0ABU0DZ26_9FIRM</name>
<protein>
    <recommendedName>
        <fullName evidence="2">Bifunctional ligase/repressor BirA</fullName>
    </recommendedName>
    <alternativeName>
        <fullName evidence="2">Biotin--[acetyl-CoA-carboxylase] ligase</fullName>
        <ecNumber evidence="2">6.3.4.15</ecNumber>
    </alternativeName>
    <alternativeName>
        <fullName evidence="2">Biotin--protein ligase</fullName>
    </alternativeName>
    <alternativeName>
        <fullName evidence="2">Biotin-[acetyl-CoA carboxylase] synthetase</fullName>
    </alternativeName>
</protein>
<keyword evidence="5" id="KW-1185">Reference proteome</keyword>
<dbReference type="EC" id="6.3.4.15" evidence="2"/>
<dbReference type="Pfam" id="PF03099">
    <property type="entry name" value="BPL_LplA_LipB"/>
    <property type="match status" value="1"/>
</dbReference>
<evidence type="ECO:0000259" key="3">
    <source>
        <dbReference type="PROSITE" id="PS51733"/>
    </source>
</evidence>
<dbReference type="CDD" id="cd16442">
    <property type="entry name" value="BPL"/>
    <property type="match status" value="1"/>
</dbReference>
<keyword evidence="1 2" id="KW-0436">Ligase</keyword>
<dbReference type="InterPro" id="IPR008988">
    <property type="entry name" value="Transcriptional_repressor_C"/>
</dbReference>
<dbReference type="InterPro" id="IPR011991">
    <property type="entry name" value="ArsR-like_HTH"/>
</dbReference>
<dbReference type="SUPFAM" id="SSF55681">
    <property type="entry name" value="Class II aaRS and biotin synthetases"/>
    <property type="match status" value="1"/>
</dbReference>
<dbReference type="Gene3D" id="2.30.30.100">
    <property type="match status" value="1"/>
</dbReference>
<dbReference type="GO" id="GO:0004077">
    <property type="term" value="F:biotin--[biotin carboxyl-carrier protein] ligase activity"/>
    <property type="evidence" value="ECO:0007669"/>
    <property type="project" value="UniProtKB-EC"/>
</dbReference>
<dbReference type="InterPro" id="IPR004143">
    <property type="entry name" value="BPL_LPL_catalytic"/>
</dbReference>
<organism evidence="4 5">
    <name type="scientific">Breznakia pachnodae</name>
    <dbReference type="NCBI Taxonomy" id="265178"/>
    <lineage>
        <taxon>Bacteria</taxon>
        <taxon>Bacillati</taxon>
        <taxon>Bacillota</taxon>
        <taxon>Erysipelotrichia</taxon>
        <taxon>Erysipelotrichales</taxon>
        <taxon>Erysipelotrichaceae</taxon>
        <taxon>Breznakia</taxon>
    </lineage>
</organism>
<feature type="domain" description="BPL/LPL catalytic" evidence="3">
    <location>
        <begin position="63"/>
        <end position="255"/>
    </location>
</feature>
<accession>A0ABU0DZ26</accession>
<gene>
    <name evidence="2" type="primary">birA</name>
    <name evidence="4" type="ORF">J2S15_000469</name>
</gene>
<proteinExistence type="inferred from homology"/>
<dbReference type="PROSITE" id="PS51733">
    <property type="entry name" value="BPL_LPL_CATALYTIC"/>
    <property type="match status" value="1"/>
</dbReference>
<comment type="similarity">
    <text evidence="2">Belongs to the biotin--protein ligase family.</text>
</comment>
<dbReference type="InterPro" id="IPR036390">
    <property type="entry name" value="WH_DNA-bd_sf"/>
</dbReference>
<evidence type="ECO:0000313" key="5">
    <source>
        <dbReference type="Proteomes" id="UP001230220"/>
    </source>
</evidence>
<keyword evidence="2" id="KW-0067">ATP-binding</keyword>
<dbReference type="InterPro" id="IPR036388">
    <property type="entry name" value="WH-like_DNA-bd_sf"/>
</dbReference>
<dbReference type="InterPro" id="IPR004408">
    <property type="entry name" value="Biotin_CoA_COase_ligase"/>
</dbReference>
<keyword evidence="2" id="KW-0804">Transcription</keyword>
<keyword evidence="2" id="KW-0547">Nucleotide-binding</keyword>
<dbReference type="InterPro" id="IPR013196">
    <property type="entry name" value="HTH_11"/>
</dbReference>
<dbReference type="RefSeq" id="WP_307405105.1">
    <property type="nucleotide sequence ID" value="NZ_JAUSUR010000001.1"/>
</dbReference>
<dbReference type="Gene3D" id="3.30.930.10">
    <property type="entry name" value="Bira Bifunctional Protein, Domain 2"/>
    <property type="match status" value="1"/>
</dbReference>
<dbReference type="Pfam" id="PF08279">
    <property type="entry name" value="HTH_11"/>
    <property type="match status" value="1"/>
</dbReference>
<dbReference type="InterPro" id="IPR030855">
    <property type="entry name" value="Bifunct_BirA"/>
</dbReference>
<dbReference type="Proteomes" id="UP001230220">
    <property type="component" value="Unassembled WGS sequence"/>
</dbReference>
<feature type="binding site" evidence="2">
    <location>
        <begin position="88"/>
        <end position="90"/>
    </location>
    <ligand>
        <name>biotin</name>
        <dbReference type="ChEBI" id="CHEBI:57586"/>
    </ligand>
</feature>
<dbReference type="PANTHER" id="PTHR12835">
    <property type="entry name" value="BIOTIN PROTEIN LIGASE"/>
    <property type="match status" value="1"/>
</dbReference>
<dbReference type="EMBL" id="JAUSUR010000001">
    <property type="protein sequence ID" value="MDQ0359738.1"/>
    <property type="molecule type" value="Genomic_DNA"/>
</dbReference>
<keyword evidence="2" id="KW-0805">Transcription regulation</keyword>
<reference evidence="4 5" key="1">
    <citation type="submission" date="2023-07" db="EMBL/GenBank/DDBJ databases">
        <title>Genomic Encyclopedia of Type Strains, Phase IV (KMG-IV): sequencing the most valuable type-strain genomes for metagenomic binning, comparative biology and taxonomic classification.</title>
        <authorList>
            <person name="Goeker M."/>
        </authorList>
    </citation>
    <scope>NUCLEOTIDE SEQUENCE [LARGE SCALE GENOMIC DNA]</scope>
    <source>
        <strain evidence="4 5">DSM 16784</strain>
    </source>
</reference>
<comment type="caution">
    <text evidence="4">The sequence shown here is derived from an EMBL/GenBank/DDBJ whole genome shotgun (WGS) entry which is preliminary data.</text>
</comment>
<evidence type="ECO:0000256" key="2">
    <source>
        <dbReference type="HAMAP-Rule" id="MF_00978"/>
    </source>
</evidence>
<feature type="binding site" evidence="2">
    <location>
        <position position="182"/>
    </location>
    <ligand>
        <name>biotin</name>
        <dbReference type="ChEBI" id="CHEBI:57586"/>
    </ligand>
</feature>
<dbReference type="Gene3D" id="1.10.10.10">
    <property type="entry name" value="Winged helix-like DNA-binding domain superfamily/Winged helix DNA-binding domain"/>
    <property type="match status" value="1"/>
</dbReference>
<dbReference type="PANTHER" id="PTHR12835:SF5">
    <property type="entry name" value="BIOTIN--PROTEIN LIGASE"/>
    <property type="match status" value="1"/>
</dbReference>
<keyword evidence="2" id="KW-0092">Biotin</keyword>
<dbReference type="SUPFAM" id="SSF50037">
    <property type="entry name" value="C-terminal domain of transcriptional repressors"/>
    <property type="match status" value="1"/>
</dbReference>